<evidence type="ECO:0000256" key="1">
    <source>
        <dbReference type="ARBA" id="ARBA00004651"/>
    </source>
</evidence>
<evidence type="ECO:0000256" key="2">
    <source>
        <dbReference type="ARBA" id="ARBA00022448"/>
    </source>
</evidence>
<protein>
    <submittedName>
        <fullName evidence="10">Branched-chain amino acid ABC transporter permease</fullName>
    </submittedName>
</protein>
<dbReference type="Pfam" id="PF02653">
    <property type="entry name" value="BPD_transp_2"/>
    <property type="match status" value="1"/>
</dbReference>
<dbReference type="GO" id="GO:0022857">
    <property type="term" value="F:transmembrane transporter activity"/>
    <property type="evidence" value="ECO:0007669"/>
    <property type="project" value="InterPro"/>
</dbReference>
<name>A0A549TC95_9HYPH</name>
<dbReference type="GO" id="GO:0006865">
    <property type="term" value="P:amino acid transport"/>
    <property type="evidence" value="ECO:0007669"/>
    <property type="project" value="UniProtKB-KW"/>
</dbReference>
<dbReference type="InterPro" id="IPR052157">
    <property type="entry name" value="BCAA_transport_permease"/>
</dbReference>
<dbReference type="CDD" id="cd06582">
    <property type="entry name" value="TM_PBP1_LivH_like"/>
    <property type="match status" value="1"/>
</dbReference>
<evidence type="ECO:0000256" key="6">
    <source>
        <dbReference type="ARBA" id="ARBA00022989"/>
    </source>
</evidence>
<evidence type="ECO:0000313" key="11">
    <source>
        <dbReference type="Proteomes" id="UP000316801"/>
    </source>
</evidence>
<evidence type="ECO:0000256" key="4">
    <source>
        <dbReference type="ARBA" id="ARBA00022692"/>
    </source>
</evidence>
<reference evidence="10 11" key="1">
    <citation type="submission" date="2019-07" db="EMBL/GenBank/DDBJ databases">
        <title>Ln-dependent methylotrophs.</title>
        <authorList>
            <person name="Tani A."/>
        </authorList>
    </citation>
    <scope>NUCLEOTIDE SEQUENCE [LARGE SCALE GENOMIC DNA]</scope>
    <source>
        <strain evidence="10 11">SM12</strain>
    </source>
</reference>
<comment type="similarity">
    <text evidence="8">Belongs to the binding-protein-dependent transport system permease family. LivHM subfamily.</text>
</comment>
<feature type="transmembrane region" description="Helical" evidence="9">
    <location>
        <begin position="141"/>
        <end position="158"/>
    </location>
</feature>
<feature type="transmembrane region" description="Helical" evidence="9">
    <location>
        <begin position="12"/>
        <end position="32"/>
    </location>
</feature>
<dbReference type="PANTHER" id="PTHR11795">
    <property type="entry name" value="BRANCHED-CHAIN AMINO ACID TRANSPORT SYSTEM PERMEASE PROTEIN LIVH"/>
    <property type="match status" value="1"/>
</dbReference>
<feature type="transmembrane region" description="Helical" evidence="9">
    <location>
        <begin position="37"/>
        <end position="53"/>
    </location>
</feature>
<evidence type="ECO:0000256" key="8">
    <source>
        <dbReference type="ARBA" id="ARBA00037998"/>
    </source>
</evidence>
<dbReference type="PANTHER" id="PTHR11795:SF445">
    <property type="entry name" value="AMINO ACID ABC TRANSPORTER PERMEASE PROTEIN"/>
    <property type="match status" value="1"/>
</dbReference>
<feature type="transmembrane region" description="Helical" evidence="9">
    <location>
        <begin position="252"/>
        <end position="276"/>
    </location>
</feature>
<comment type="caution">
    <text evidence="10">The sequence shown here is derived from an EMBL/GenBank/DDBJ whole genome shotgun (WGS) entry which is preliminary data.</text>
</comment>
<dbReference type="AlphaFoldDB" id="A0A549TC95"/>
<evidence type="ECO:0000256" key="3">
    <source>
        <dbReference type="ARBA" id="ARBA00022475"/>
    </source>
</evidence>
<proteinExistence type="inferred from homology"/>
<accession>A0A549TC95</accession>
<comment type="subcellular location">
    <subcellularLocation>
        <location evidence="1">Cell membrane</location>
        <topology evidence="1">Multi-pass membrane protein</topology>
    </subcellularLocation>
</comment>
<dbReference type="GO" id="GO:0005886">
    <property type="term" value="C:plasma membrane"/>
    <property type="evidence" value="ECO:0007669"/>
    <property type="project" value="UniProtKB-SubCell"/>
</dbReference>
<keyword evidence="6 9" id="KW-1133">Transmembrane helix</keyword>
<dbReference type="RefSeq" id="WP_143124825.1">
    <property type="nucleotide sequence ID" value="NZ_VJMG01000020.1"/>
</dbReference>
<dbReference type="Proteomes" id="UP000316801">
    <property type="component" value="Unassembled WGS sequence"/>
</dbReference>
<sequence length="287" mass="29680">MTIVAQAILNGIMTGMLIAIPALGLTAIFAVLRYVNFAIGAYATVGAFAAWYVNTRFGLGVFPAALVAFVAGGVVGLIAEQTALARLRPSGALAVAIASIAVNLILENVIRFIFGNDLQGFDLPIARDWRFAGLRFGPQQLQTATLAIVIMAVVFLFLRFTRFGKAMRAVADNPDLGRLFGMDPARIAMITVVLGAGLAGVGGVLLGLDTAIDPMTGSRLLLSIFAAAVLGGLGSIPGAVLGAVMIGVGEELAVLVLPATYRSAVGFATILLILSLRPAGILGERNT</sequence>
<keyword evidence="4 9" id="KW-0812">Transmembrane</keyword>
<keyword evidence="5" id="KW-0029">Amino-acid transport</keyword>
<dbReference type="InterPro" id="IPR001851">
    <property type="entry name" value="ABC_transp_permease"/>
</dbReference>
<dbReference type="EMBL" id="VJMG01000020">
    <property type="protein sequence ID" value="TRL39522.1"/>
    <property type="molecule type" value="Genomic_DNA"/>
</dbReference>
<keyword evidence="2" id="KW-0813">Transport</keyword>
<evidence type="ECO:0000313" key="10">
    <source>
        <dbReference type="EMBL" id="TRL39522.1"/>
    </source>
</evidence>
<keyword evidence="3" id="KW-1003">Cell membrane</keyword>
<organism evidence="10 11">
    <name type="scientific">Rhizobium straminoryzae</name>
    <dbReference type="NCBI Taxonomy" id="1387186"/>
    <lineage>
        <taxon>Bacteria</taxon>
        <taxon>Pseudomonadati</taxon>
        <taxon>Pseudomonadota</taxon>
        <taxon>Alphaproteobacteria</taxon>
        <taxon>Hyphomicrobiales</taxon>
        <taxon>Rhizobiaceae</taxon>
        <taxon>Rhizobium/Agrobacterium group</taxon>
        <taxon>Rhizobium</taxon>
    </lineage>
</organism>
<evidence type="ECO:0000256" key="7">
    <source>
        <dbReference type="ARBA" id="ARBA00023136"/>
    </source>
</evidence>
<gene>
    <name evidence="10" type="ORF">FNA46_08815</name>
</gene>
<feature type="transmembrane region" description="Helical" evidence="9">
    <location>
        <begin position="220"/>
        <end position="245"/>
    </location>
</feature>
<evidence type="ECO:0000256" key="5">
    <source>
        <dbReference type="ARBA" id="ARBA00022970"/>
    </source>
</evidence>
<feature type="transmembrane region" description="Helical" evidence="9">
    <location>
        <begin position="91"/>
        <end position="114"/>
    </location>
</feature>
<feature type="transmembrane region" description="Helical" evidence="9">
    <location>
        <begin position="59"/>
        <end position="79"/>
    </location>
</feature>
<feature type="transmembrane region" description="Helical" evidence="9">
    <location>
        <begin position="187"/>
        <end position="208"/>
    </location>
</feature>
<keyword evidence="11" id="KW-1185">Reference proteome</keyword>
<keyword evidence="7 9" id="KW-0472">Membrane</keyword>
<evidence type="ECO:0000256" key="9">
    <source>
        <dbReference type="SAM" id="Phobius"/>
    </source>
</evidence>